<sequence>MGIAVSSETARSEGIINPVLVEAKKEDIKPCLGQCLAEMVAAQRFNEQKRLLISTIYGAVTSGTVW</sequence>
<evidence type="ECO:0000313" key="1">
    <source>
        <dbReference type="EMBL" id="ABG51048.1"/>
    </source>
</evidence>
<protein>
    <submittedName>
        <fullName evidence="1">Uncharacterized protein</fullName>
    </submittedName>
</protein>
<proteinExistence type="predicted"/>
<name>Q114M6_TRIEI</name>
<gene>
    <name evidence="1" type="ordered locus">Tery_1789</name>
</gene>
<organism evidence="1">
    <name type="scientific">Trichodesmium erythraeum (strain IMS101)</name>
    <dbReference type="NCBI Taxonomy" id="203124"/>
    <lineage>
        <taxon>Bacteria</taxon>
        <taxon>Bacillati</taxon>
        <taxon>Cyanobacteriota</taxon>
        <taxon>Cyanophyceae</taxon>
        <taxon>Oscillatoriophycideae</taxon>
        <taxon>Oscillatoriales</taxon>
        <taxon>Microcoleaceae</taxon>
        <taxon>Trichodesmium</taxon>
    </lineage>
</organism>
<dbReference type="AlphaFoldDB" id="Q114M6"/>
<reference evidence="1" key="1">
    <citation type="submission" date="2006-06" db="EMBL/GenBank/DDBJ databases">
        <title>Complete sequence of Trichodesmium erythraeum IMS101.</title>
        <authorList>
            <consortium name="US DOE Joint Genome Institute"/>
            <person name="Copeland A."/>
            <person name="Lucas S."/>
            <person name="Lapidus A."/>
            <person name="Barry K."/>
            <person name="Detter J.C."/>
            <person name="Glavina del Rio T."/>
            <person name="Hammon N."/>
            <person name="Israni S."/>
            <person name="Dalin E."/>
            <person name="Tice H."/>
            <person name="Pitluck S."/>
            <person name="Kiss H."/>
            <person name="Munk A.C."/>
            <person name="Brettin T."/>
            <person name="Bruce D."/>
            <person name="Han C."/>
            <person name="Tapia R."/>
            <person name="Gilna P."/>
            <person name="Schmutz J."/>
            <person name="Larimer F."/>
            <person name="Land M."/>
            <person name="Hauser L."/>
            <person name="Kyrpides N."/>
            <person name="Kim E."/>
            <person name="Richardson P."/>
        </authorList>
    </citation>
    <scope>NUCLEOTIDE SEQUENCE [LARGE SCALE GENOMIC DNA]</scope>
    <source>
        <strain evidence="1">IMS101</strain>
    </source>
</reference>
<dbReference type="KEGG" id="ter:Tery_1789"/>
<dbReference type="RefSeq" id="WP_011611423.1">
    <property type="nucleotide sequence ID" value="NC_008312.1"/>
</dbReference>
<dbReference type="HOGENOM" id="CLU_2830040_0_0_3"/>
<accession>Q114M6</accession>
<dbReference type="EMBL" id="CP000393">
    <property type="protein sequence ID" value="ABG51048.1"/>
    <property type="molecule type" value="Genomic_DNA"/>
</dbReference>